<dbReference type="EMBL" id="AYKW01000008">
    <property type="protein sequence ID" value="PIL33004.1"/>
    <property type="molecule type" value="Genomic_DNA"/>
</dbReference>
<reference evidence="1 2" key="1">
    <citation type="journal article" date="2015" name="Sci. Rep.">
        <title>Chromosome-level genome map provides insights into diverse defense mechanisms in the medicinal fungus Ganoderma sinense.</title>
        <authorList>
            <person name="Zhu Y."/>
            <person name="Xu J."/>
            <person name="Sun C."/>
            <person name="Zhou S."/>
            <person name="Xu H."/>
            <person name="Nelson D.R."/>
            <person name="Qian J."/>
            <person name="Song J."/>
            <person name="Luo H."/>
            <person name="Xiang L."/>
            <person name="Li Y."/>
            <person name="Xu Z."/>
            <person name="Ji A."/>
            <person name="Wang L."/>
            <person name="Lu S."/>
            <person name="Hayward A."/>
            <person name="Sun W."/>
            <person name="Li X."/>
            <person name="Schwartz D.C."/>
            <person name="Wang Y."/>
            <person name="Chen S."/>
        </authorList>
    </citation>
    <scope>NUCLEOTIDE SEQUENCE [LARGE SCALE GENOMIC DNA]</scope>
    <source>
        <strain evidence="1 2">ZZ0214-1</strain>
    </source>
</reference>
<proteinExistence type="predicted"/>
<comment type="caution">
    <text evidence="1">The sequence shown here is derived from an EMBL/GenBank/DDBJ whole genome shotgun (WGS) entry which is preliminary data.</text>
</comment>
<dbReference type="Proteomes" id="UP000230002">
    <property type="component" value="Unassembled WGS sequence"/>
</dbReference>
<evidence type="ECO:0000313" key="1">
    <source>
        <dbReference type="EMBL" id="PIL33004.1"/>
    </source>
</evidence>
<protein>
    <submittedName>
        <fullName evidence="1">Uncharacterized protein</fullName>
    </submittedName>
</protein>
<name>A0A2G8SGU9_9APHY</name>
<gene>
    <name evidence="1" type="ORF">GSI_04453</name>
</gene>
<dbReference type="STRING" id="1077348.A0A2G8SGU9"/>
<organism evidence="1 2">
    <name type="scientific">Ganoderma sinense ZZ0214-1</name>
    <dbReference type="NCBI Taxonomy" id="1077348"/>
    <lineage>
        <taxon>Eukaryota</taxon>
        <taxon>Fungi</taxon>
        <taxon>Dikarya</taxon>
        <taxon>Basidiomycota</taxon>
        <taxon>Agaricomycotina</taxon>
        <taxon>Agaricomycetes</taxon>
        <taxon>Polyporales</taxon>
        <taxon>Polyporaceae</taxon>
        <taxon>Ganoderma</taxon>
    </lineage>
</organism>
<dbReference type="AlphaFoldDB" id="A0A2G8SGU9"/>
<keyword evidence="2" id="KW-1185">Reference proteome</keyword>
<evidence type="ECO:0000313" key="2">
    <source>
        <dbReference type="Proteomes" id="UP000230002"/>
    </source>
</evidence>
<sequence length="321" mass="35505">MRLRPTLQLPNLRRLKVTIWRGSSPRPDSADAIPGISFPPDVAIEIDRNDGLGNTHALLPKDLIGLHAPPFFDALRLFISGSESTVIMNCSVGGADRLSVRETMRLPTELQGFLKEYISATVTELAVHLDPDSPSPLPQLIDSDCLSSFVRGFPNLHRLDLFGKNVRDARLRMAKAFLDHLAEDESGTATKCLAVAFEVEERPLVADERRDRYMDEFRYTVDYQVAAIREQLDAIEALLKTHLDAGGPRLPRLELCITIVRMGSGSGPQTGGAPYRCVADVPPSSHWARKLSWFYLPRFEALVDGVVFLGHPQAPTGGREA</sequence>
<accession>A0A2G8SGU9</accession>